<proteinExistence type="inferred from homology"/>
<evidence type="ECO:0000313" key="9">
    <source>
        <dbReference type="EMBL" id="PZR13869.1"/>
    </source>
</evidence>
<feature type="compositionally biased region" description="Basic and acidic residues" evidence="6">
    <location>
        <begin position="148"/>
        <end position="160"/>
    </location>
</feature>
<protein>
    <submittedName>
        <fullName evidence="9">IS5 family transposase</fullName>
    </submittedName>
</protein>
<dbReference type="InterPro" id="IPR008490">
    <property type="entry name" value="Transposase_InsH_N"/>
</dbReference>
<evidence type="ECO:0000256" key="4">
    <source>
        <dbReference type="ARBA" id="ARBA00023125"/>
    </source>
</evidence>
<feature type="domain" description="Transposase InsH N-terminal" evidence="8">
    <location>
        <begin position="15"/>
        <end position="101"/>
    </location>
</feature>
<keyword evidence="5" id="KW-0233">DNA recombination</keyword>
<dbReference type="Pfam" id="PF05598">
    <property type="entry name" value="DUF772"/>
    <property type="match status" value="1"/>
</dbReference>
<evidence type="ECO:0000256" key="5">
    <source>
        <dbReference type="ARBA" id="ARBA00023172"/>
    </source>
</evidence>
<sequence>MDGPHRDVICFGNARNVKKLADECLAELSSTFDEMYPATGRPSIPPERLLKAQLLMALFSVSSERMLCERIQYDMMFRWFLDMSLDENVFDQSSFSKNRDRLLEHEVAHRFLQKVVKRARREALMSSEHFSVDGTLMEAWASMKSFKPKTESKRHDDEGGGGHGDNNGWADFKGTKRSNDTHESTTDPEAKLRRKGRGQEAKLCFAEHVLMENRNGLIVDMMVTPSVGRPEPVVALELLCRALPTGRISVGADKAYDTKDFVERCREMNITPHVARNENARRSSNLDARTTRFAGYQWSQRVRRRIESIFGWKKTVGGCRKSRYRGIAKTQLFATFAAAAYNLLRMTKLVAA</sequence>
<evidence type="ECO:0000256" key="3">
    <source>
        <dbReference type="ARBA" id="ARBA00022578"/>
    </source>
</evidence>
<dbReference type="PANTHER" id="PTHR35604">
    <property type="entry name" value="TRANSPOSASE INSH FOR INSERTION SEQUENCE ELEMENT IS5A-RELATED"/>
    <property type="match status" value="1"/>
</dbReference>
<dbReference type="InterPro" id="IPR047959">
    <property type="entry name" value="Transpos_IS5"/>
</dbReference>
<evidence type="ECO:0000259" key="7">
    <source>
        <dbReference type="Pfam" id="PF01609"/>
    </source>
</evidence>
<dbReference type="GO" id="GO:0003677">
    <property type="term" value="F:DNA binding"/>
    <property type="evidence" value="ECO:0007669"/>
    <property type="project" value="UniProtKB-KW"/>
</dbReference>
<evidence type="ECO:0000256" key="1">
    <source>
        <dbReference type="ARBA" id="ARBA00003544"/>
    </source>
</evidence>
<dbReference type="EMBL" id="QFQP01000008">
    <property type="protein sequence ID" value="PZR13869.1"/>
    <property type="molecule type" value="Genomic_DNA"/>
</dbReference>
<name>A0A2W5TEB9_9BACT</name>
<dbReference type="GO" id="GO:0006313">
    <property type="term" value="P:DNA transposition"/>
    <property type="evidence" value="ECO:0007669"/>
    <property type="project" value="InterPro"/>
</dbReference>
<dbReference type="GO" id="GO:0004803">
    <property type="term" value="F:transposase activity"/>
    <property type="evidence" value="ECO:0007669"/>
    <property type="project" value="InterPro"/>
</dbReference>
<feature type="domain" description="Transposase IS4-like" evidence="7">
    <location>
        <begin position="193"/>
        <end position="343"/>
    </location>
</feature>
<accession>A0A2W5TEB9</accession>
<keyword evidence="3" id="KW-0815">Transposition</keyword>
<evidence type="ECO:0000256" key="6">
    <source>
        <dbReference type="SAM" id="MobiDB-lite"/>
    </source>
</evidence>
<dbReference type="InterPro" id="IPR002559">
    <property type="entry name" value="Transposase_11"/>
</dbReference>
<comment type="similarity">
    <text evidence="2">Belongs to the transposase 11 family.</text>
</comment>
<evidence type="ECO:0000313" key="10">
    <source>
        <dbReference type="Proteomes" id="UP000249061"/>
    </source>
</evidence>
<comment type="function">
    <text evidence="1">Involved in the transposition of the insertion sequence IS5.</text>
</comment>
<evidence type="ECO:0000259" key="8">
    <source>
        <dbReference type="Pfam" id="PF05598"/>
    </source>
</evidence>
<evidence type="ECO:0000256" key="2">
    <source>
        <dbReference type="ARBA" id="ARBA00010075"/>
    </source>
</evidence>
<keyword evidence="4" id="KW-0238">DNA-binding</keyword>
<gene>
    <name evidence="9" type="ORF">DI536_11090</name>
</gene>
<organism evidence="9 10">
    <name type="scientific">Archangium gephyra</name>
    <dbReference type="NCBI Taxonomy" id="48"/>
    <lineage>
        <taxon>Bacteria</taxon>
        <taxon>Pseudomonadati</taxon>
        <taxon>Myxococcota</taxon>
        <taxon>Myxococcia</taxon>
        <taxon>Myxococcales</taxon>
        <taxon>Cystobacterineae</taxon>
        <taxon>Archangiaceae</taxon>
        <taxon>Archangium</taxon>
    </lineage>
</organism>
<dbReference type="AlphaFoldDB" id="A0A2W5TEB9"/>
<dbReference type="Proteomes" id="UP000249061">
    <property type="component" value="Unassembled WGS sequence"/>
</dbReference>
<dbReference type="Pfam" id="PF01609">
    <property type="entry name" value="DDE_Tnp_1"/>
    <property type="match status" value="1"/>
</dbReference>
<reference evidence="9 10" key="1">
    <citation type="submission" date="2017-08" db="EMBL/GenBank/DDBJ databases">
        <title>Infants hospitalized years apart are colonized by the same room-sourced microbial strains.</title>
        <authorList>
            <person name="Brooks B."/>
            <person name="Olm M.R."/>
            <person name="Firek B.A."/>
            <person name="Baker R."/>
            <person name="Thomas B.C."/>
            <person name="Morowitz M.J."/>
            <person name="Banfield J.F."/>
        </authorList>
    </citation>
    <scope>NUCLEOTIDE SEQUENCE [LARGE SCALE GENOMIC DNA]</scope>
    <source>
        <strain evidence="9">S2_003_000_R2_14</strain>
    </source>
</reference>
<comment type="caution">
    <text evidence="9">The sequence shown here is derived from an EMBL/GenBank/DDBJ whole genome shotgun (WGS) entry which is preliminary data.</text>
</comment>
<dbReference type="NCBIfam" id="NF033581">
    <property type="entry name" value="transpos_IS5_4"/>
    <property type="match status" value="1"/>
</dbReference>
<dbReference type="PANTHER" id="PTHR35604:SF2">
    <property type="entry name" value="TRANSPOSASE INSH FOR INSERTION SEQUENCE ELEMENT IS5A-RELATED"/>
    <property type="match status" value="1"/>
</dbReference>
<feature type="region of interest" description="Disordered" evidence="6">
    <location>
        <begin position="147"/>
        <end position="198"/>
    </location>
</feature>
<feature type="compositionally biased region" description="Basic and acidic residues" evidence="6">
    <location>
        <begin position="173"/>
        <end position="191"/>
    </location>
</feature>